<dbReference type="Gene3D" id="3.40.640.10">
    <property type="entry name" value="Type I PLP-dependent aspartate aminotransferase-like (Major domain)"/>
    <property type="match status" value="1"/>
</dbReference>
<dbReference type="OrthoDB" id="7042322at2759"/>
<keyword evidence="2" id="KW-1185">Reference proteome</keyword>
<accession>A0A0G2GHF4</accession>
<protein>
    <submittedName>
        <fullName evidence="1">Putative aminotransferase</fullName>
    </submittedName>
</protein>
<keyword evidence="1" id="KW-0032">Aminotransferase</keyword>
<dbReference type="AlphaFoldDB" id="A0A0G2GHF4"/>
<dbReference type="Proteomes" id="UP000053317">
    <property type="component" value="Unassembled WGS sequence"/>
</dbReference>
<organism evidence="1 2">
    <name type="scientific">Phaeomoniella chlamydospora</name>
    <name type="common">Phaeoacremonium chlamydosporum</name>
    <dbReference type="NCBI Taxonomy" id="158046"/>
    <lineage>
        <taxon>Eukaryota</taxon>
        <taxon>Fungi</taxon>
        <taxon>Dikarya</taxon>
        <taxon>Ascomycota</taxon>
        <taxon>Pezizomycotina</taxon>
        <taxon>Eurotiomycetes</taxon>
        <taxon>Chaetothyriomycetidae</taxon>
        <taxon>Phaeomoniellales</taxon>
        <taxon>Phaeomoniellaceae</taxon>
        <taxon>Phaeomoniella</taxon>
    </lineage>
</organism>
<dbReference type="GO" id="GO:0047536">
    <property type="term" value="F:2-aminoadipate transaminase activity"/>
    <property type="evidence" value="ECO:0007669"/>
    <property type="project" value="TreeGrafter"/>
</dbReference>
<name>A0A0G2GHF4_PHACM</name>
<dbReference type="PANTHER" id="PTHR42858">
    <property type="entry name" value="AMINOTRANSFERASE"/>
    <property type="match status" value="1"/>
</dbReference>
<dbReference type="EMBL" id="LCWF01000071">
    <property type="protein sequence ID" value="KKY23033.1"/>
    <property type="molecule type" value="Genomic_DNA"/>
</dbReference>
<comment type="caution">
    <text evidence="1">The sequence shown here is derived from an EMBL/GenBank/DDBJ whole genome shotgun (WGS) entry which is preliminary data.</text>
</comment>
<dbReference type="PANTHER" id="PTHR42858:SF1">
    <property type="entry name" value="LD15494P"/>
    <property type="match status" value="1"/>
</dbReference>
<reference evidence="1 2" key="1">
    <citation type="submission" date="2015-05" db="EMBL/GenBank/DDBJ databases">
        <title>Distinctive expansion of gene families associated with plant cell wall degradation and secondary metabolism in the genomes of grapevine trunk pathogens.</title>
        <authorList>
            <person name="Lawrence D.P."/>
            <person name="Travadon R."/>
            <person name="Rolshausen P.E."/>
            <person name="Baumgartner K."/>
        </authorList>
    </citation>
    <scope>NUCLEOTIDE SEQUENCE [LARGE SCALE GENOMIC DNA]</scope>
    <source>
        <strain evidence="1">UCRPC4</strain>
    </source>
</reference>
<sequence>MVESRYFLARPIFEDCGFVGKLCGVLEDEEGIDLGFLRTALIESEEELERHLEQVEDVPRFKNPTCGYEKIYKYVIYVVPTFSNPSAIEFDALVVSNDVYDFLYWTQDKDTTLDRKALGLPPRLVDVNKEIDPMSEWGTPGSSISDGNPCHLVSTFVGKMLSSGDLEKHIEENLIPTYAARSYAIVDAIKQYLIHLVV</sequence>
<gene>
    <name evidence="1" type="ORF">UCRPC4_g03040</name>
</gene>
<evidence type="ECO:0000313" key="2">
    <source>
        <dbReference type="Proteomes" id="UP000053317"/>
    </source>
</evidence>
<proteinExistence type="predicted"/>
<keyword evidence="1" id="KW-0808">Transferase</keyword>
<dbReference type="InterPro" id="IPR015421">
    <property type="entry name" value="PyrdxlP-dep_Trfase_major"/>
</dbReference>
<evidence type="ECO:0000313" key="1">
    <source>
        <dbReference type="EMBL" id="KKY23033.1"/>
    </source>
</evidence>
<reference evidence="1 2" key="2">
    <citation type="submission" date="2015-05" db="EMBL/GenBank/DDBJ databases">
        <authorList>
            <person name="Morales-Cruz A."/>
            <person name="Amrine K.C."/>
            <person name="Cantu D."/>
        </authorList>
    </citation>
    <scope>NUCLEOTIDE SEQUENCE [LARGE SCALE GENOMIC DNA]</scope>
    <source>
        <strain evidence="1">UCRPC4</strain>
    </source>
</reference>